<dbReference type="Proteomes" id="UP000792457">
    <property type="component" value="Unassembled WGS sequence"/>
</dbReference>
<dbReference type="GO" id="GO:0051301">
    <property type="term" value="P:cell division"/>
    <property type="evidence" value="ECO:0007669"/>
    <property type="project" value="UniProtKB-KW"/>
</dbReference>
<keyword evidence="7" id="KW-0833">Ubl conjugation pathway</keyword>
<evidence type="ECO:0000313" key="13">
    <source>
        <dbReference type="EMBL" id="KAG8222583.1"/>
    </source>
</evidence>
<dbReference type="Pfam" id="PF05839">
    <property type="entry name" value="Apc13p"/>
    <property type="match status" value="1"/>
</dbReference>
<evidence type="ECO:0000256" key="8">
    <source>
        <dbReference type="ARBA" id="ARBA00023242"/>
    </source>
</evidence>
<keyword evidence="6" id="KW-0498">Mitosis</keyword>
<evidence type="ECO:0000256" key="4">
    <source>
        <dbReference type="ARBA" id="ARBA00013935"/>
    </source>
</evidence>
<feature type="region of interest" description="Disordered" evidence="12">
    <location>
        <begin position="85"/>
        <end position="106"/>
    </location>
</feature>
<dbReference type="GO" id="GO:0005680">
    <property type="term" value="C:anaphase-promoting complex"/>
    <property type="evidence" value="ECO:0007669"/>
    <property type="project" value="InterPro"/>
</dbReference>
<keyword evidence="9" id="KW-0131">Cell cycle</keyword>
<dbReference type="OrthoDB" id="25675at2759"/>
<evidence type="ECO:0000256" key="11">
    <source>
        <dbReference type="ARBA" id="ARBA00045696"/>
    </source>
</evidence>
<accession>A0A8K0JYF4</accession>
<protein>
    <recommendedName>
        <fullName evidence="4">Anaphase-promoting complex subunit 13</fullName>
    </recommendedName>
    <alternativeName>
        <fullName evidence="10">Cyclosome subunit 13</fullName>
    </alternativeName>
</protein>
<comment type="function">
    <text evidence="11">Component of the anaphase promoting complex/cyclosome (APC/C), a cell cycle-regulated E3 ubiquitin ligase that controls progression through mitosis and the G1 phase of the cell cycle. The APC/C complex acts by mediating ubiquitination and subsequent degradation of target proteins: it mainly mediates the formation of 'Lys-11'-linked polyubiquitin chains and, to a lower extent, the formation of 'Lys-48'- and 'Lys-63'-linked polyubiquitin chains. The APC/C complex catalyzes assembly of branched 'Lys-11'-/'Lys-48'-linked branched ubiquitin chains on target proteins.</text>
</comment>
<gene>
    <name evidence="13" type="ORF">J437_LFUL010426</name>
</gene>
<feature type="compositionally biased region" description="Polar residues" evidence="12">
    <location>
        <begin position="92"/>
        <end position="106"/>
    </location>
</feature>
<dbReference type="InterPro" id="IPR008401">
    <property type="entry name" value="Apc13"/>
</dbReference>
<proteinExistence type="inferred from homology"/>
<reference evidence="13" key="2">
    <citation type="submission" date="2017-10" db="EMBL/GenBank/DDBJ databases">
        <title>Ladona fulva Genome sequencing and assembly.</title>
        <authorList>
            <person name="Murali S."/>
            <person name="Richards S."/>
            <person name="Bandaranaike D."/>
            <person name="Bellair M."/>
            <person name="Blankenburg K."/>
            <person name="Chao H."/>
            <person name="Dinh H."/>
            <person name="Doddapaneni H."/>
            <person name="Dugan-Rocha S."/>
            <person name="Elkadiri S."/>
            <person name="Gnanaolivu R."/>
            <person name="Hernandez B."/>
            <person name="Skinner E."/>
            <person name="Javaid M."/>
            <person name="Lee S."/>
            <person name="Li M."/>
            <person name="Ming W."/>
            <person name="Munidasa M."/>
            <person name="Muniz J."/>
            <person name="Nguyen L."/>
            <person name="Hughes D."/>
            <person name="Osuji N."/>
            <person name="Pu L.-L."/>
            <person name="Puazo M."/>
            <person name="Qu C."/>
            <person name="Quiroz J."/>
            <person name="Raj R."/>
            <person name="Weissenberger G."/>
            <person name="Xin Y."/>
            <person name="Zou X."/>
            <person name="Han Y."/>
            <person name="Worley K."/>
            <person name="Muzny D."/>
            <person name="Gibbs R."/>
        </authorList>
    </citation>
    <scope>NUCLEOTIDE SEQUENCE</scope>
    <source>
        <strain evidence="13">Sampled in the wild</strain>
    </source>
</reference>
<evidence type="ECO:0000256" key="3">
    <source>
        <dbReference type="ARBA" id="ARBA00006940"/>
    </source>
</evidence>
<dbReference type="AlphaFoldDB" id="A0A8K0JYF4"/>
<comment type="pathway">
    <text evidence="2">Protein modification; protein ubiquitination.</text>
</comment>
<evidence type="ECO:0000256" key="1">
    <source>
        <dbReference type="ARBA" id="ARBA00004123"/>
    </source>
</evidence>
<evidence type="ECO:0000256" key="2">
    <source>
        <dbReference type="ARBA" id="ARBA00004906"/>
    </source>
</evidence>
<evidence type="ECO:0000256" key="9">
    <source>
        <dbReference type="ARBA" id="ARBA00023306"/>
    </source>
</evidence>
<feature type="region of interest" description="Disordered" evidence="12">
    <location>
        <begin position="30"/>
        <end position="57"/>
    </location>
</feature>
<evidence type="ECO:0000256" key="6">
    <source>
        <dbReference type="ARBA" id="ARBA00022776"/>
    </source>
</evidence>
<sequence length="106" mass="11497">MQRKMDSQVLGDGHLLEVADDRWREEILPVENISVPPSELPDPEEADGGSGGAGGDSIAVATLREQEARWSDLALLTLVENQGPSQPIVMQPSLQTQQHLQGSFHS</sequence>
<evidence type="ECO:0000256" key="5">
    <source>
        <dbReference type="ARBA" id="ARBA00022618"/>
    </source>
</evidence>
<keyword evidence="14" id="KW-1185">Reference proteome</keyword>
<dbReference type="PANTHER" id="PTHR28672:SF1">
    <property type="entry name" value="ANAPHASE-PROMOTING COMPLEX SUBUNIT 13"/>
    <property type="match status" value="1"/>
</dbReference>
<comment type="caution">
    <text evidence="13">The sequence shown here is derived from an EMBL/GenBank/DDBJ whole genome shotgun (WGS) entry which is preliminary data.</text>
</comment>
<keyword evidence="5" id="KW-0132">Cell division</keyword>
<name>A0A8K0JYF4_LADFU</name>
<comment type="similarity">
    <text evidence="3">Belongs to the APC13 family.</text>
</comment>
<organism evidence="13 14">
    <name type="scientific">Ladona fulva</name>
    <name type="common">Scarce chaser dragonfly</name>
    <name type="synonym">Libellula fulva</name>
    <dbReference type="NCBI Taxonomy" id="123851"/>
    <lineage>
        <taxon>Eukaryota</taxon>
        <taxon>Metazoa</taxon>
        <taxon>Ecdysozoa</taxon>
        <taxon>Arthropoda</taxon>
        <taxon>Hexapoda</taxon>
        <taxon>Insecta</taxon>
        <taxon>Pterygota</taxon>
        <taxon>Palaeoptera</taxon>
        <taxon>Odonata</taxon>
        <taxon>Epiprocta</taxon>
        <taxon>Anisoptera</taxon>
        <taxon>Libelluloidea</taxon>
        <taxon>Libellulidae</taxon>
        <taxon>Ladona</taxon>
    </lineage>
</organism>
<dbReference type="GO" id="GO:0070979">
    <property type="term" value="P:protein K11-linked ubiquitination"/>
    <property type="evidence" value="ECO:0007669"/>
    <property type="project" value="TreeGrafter"/>
</dbReference>
<comment type="subcellular location">
    <subcellularLocation>
        <location evidence="1">Nucleus</location>
    </subcellularLocation>
</comment>
<evidence type="ECO:0000256" key="12">
    <source>
        <dbReference type="SAM" id="MobiDB-lite"/>
    </source>
</evidence>
<evidence type="ECO:0000313" key="14">
    <source>
        <dbReference type="Proteomes" id="UP000792457"/>
    </source>
</evidence>
<evidence type="ECO:0000256" key="10">
    <source>
        <dbReference type="ARBA" id="ARBA00031338"/>
    </source>
</evidence>
<evidence type="ECO:0000256" key="7">
    <source>
        <dbReference type="ARBA" id="ARBA00022786"/>
    </source>
</evidence>
<reference evidence="13" key="1">
    <citation type="submission" date="2013-04" db="EMBL/GenBank/DDBJ databases">
        <authorList>
            <person name="Qu J."/>
            <person name="Murali S.C."/>
            <person name="Bandaranaike D."/>
            <person name="Bellair M."/>
            <person name="Blankenburg K."/>
            <person name="Chao H."/>
            <person name="Dinh H."/>
            <person name="Doddapaneni H."/>
            <person name="Downs B."/>
            <person name="Dugan-Rocha S."/>
            <person name="Elkadiri S."/>
            <person name="Gnanaolivu R.D."/>
            <person name="Hernandez B."/>
            <person name="Javaid M."/>
            <person name="Jayaseelan J.C."/>
            <person name="Lee S."/>
            <person name="Li M."/>
            <person name="Ming W."/>
            <person name="Munidasa M."/>
            <person name="Muniz J."/>
            <person name="Nguyen L."/>
            <person name="Ongeri F."/>
            <person name="Osuji N."/>
            <person name="Pu L.-L."/>
            <person name="Puazo M."/>
            <person name="Qu C."/>
            <person name="Quiroz J."/>
            <person name="Raj R."/>
            <person name="Weissenberger G."/>
            <person name="Xin Y."/>
            <person name="Zou X."/>
            <person name="Han Y."/>
            <person name="Richards S."/>
            <person name="Worley K."/>
            <person name="Muzny D."/>
            <person name="Gibbs R."/>
        </authorList>
    </citation>
    <scope>NUCLEOTIDE SEQUENCE</scope>
    <source>
        <strain evidence="13">Sampled in the wild</strain>
    </source>
</reference>
<keyword evidence="8" id="KW-0539">Nucleus</keyword>
<dbReference type="EMBL" id="KZ308137">
    <property type="protein sequence ID" value="KAG8222583.1"/>
    <property type="molecule type" value="Genomic_DNA"/>
</dbReference>
<dbReference type="PANTHER" id="PTHR28672">
    <property type="entry name" value="ANAPHASE-PROMOTING COMPLEX SUBUNIT 13"/>
    <property type="match status" value="1"/>
</dbReference>